<feature type="compositionally biased region" description="Basic residues" evidence="1">
    <location>
        <begin position="78"/>
        <end position="90"/>
    </location>
</feature>
<dbReference type="Proteomes" id="UP000299102">
    <property type="component" value="Unassembled WGS sequence"/>
</dbReference>
<keyword evidence="3" id="KW-1185">Reference proteome</keyword>
<dbReference type="EMBL" id="BGZK01001820">
    <property type="protein sequence ID" value="GBP86847.1"/>
    <property type="molecule type" value="Genomic_DNA"/>
</dbReference>
<evidence type="ECO:0000313" key="2">
    <source>
        <dbReference type="EMBL" id="GBP86847.1"/>
    </source>
</evidence>
<name>A0A4C1ZJQ5_EUMVA</name>
<gene>
    <name evidence="2" type="ORF">EVAR_86721_1</name>
</gene>
<proteinExistence type="predicted"/>
<sequence length="137" mass="15159">MKRHTLQRTKLCRCEVSHKRVATAKIGAREKKEGSDSAESAQYIIRKQFRAAEFCALFSKTMSKASQANTAITAGHPRYLKSSRRRTGRTHRADGARTRSRGAHRLADGRSAHRHTTGHSTRPAPLSLARGDLAPGK</sequence>
<accession>A0A4C1ZJQ5</accession>
<feature type="region of interest" description="Disordered" evidence="1">
    <location>
        <begin position="67"/>
        <end position="137"/>
    </location>
</feature>
<protein>
    <submittedName>
        <fullName evidence="2">Uncharacterized protein</fullName>
    </submittedName>
</protein>
<evidence type="ECO:0000256" key="1">
    <source>
        <dbReference type="SAM" id="MobiDB-lite"/>
    </source>
</evidence>
<organism evidence="2 3">
    <name type="scientific">Eumeta variegata</name>
    <name type="common">Bagworm moth</name>
    <name type="synonym">Eumeta japonica</name>
    <dbReference type="NCBI Taxonomy" id="151549"/>
    <lineage>
        <taxon>Eukaryota</taxon>
        <taxon>Metazoa</taxon>
        <taxon>Ecdysozoa</taxon>
        <taxon>Arthropoda</taxon>
        <taxon>Hexapoda</taxon>
        <taxon>Insecta</taxon>
        <taxon>Pterygota</taxon>
        <taxon>Neoptera</taxon>
        <taxon>Endopterygota</taxon>
        <taxon>Lepidoptera</taxon>
        <taxon>Glossata</taxon>
        <taxon>Ditrysia</taxon>
        <taxon>Tineoidea</taxon>
        <taxon>Psychidae</taxon>
        <taxon>Oiketicinae</taxon>
        <taxon>Eumeta</taxon>
    </lineage>
</organism>
<comment type="caution">
    <text evidence="2">The sequence shown here is derived from an EMBL/GenBank/DDBJ whole genome shotgun (WGS) entry which is preliminary data.</text>
</comment>
<dbReference type="AlphaFoldDB" id="A0A4C1ZJQ5"/>
<reference evidence="2 3" key="1">
    <citation type="journal article" date="2019" name="Commun. Biol.">
        <title>The bagworm genome reveals a unique fibroin gene that provides high tensile strength.</title>
        <authorList>
            <person name="Kono N."/>
            <person name="Nakamura H."/>
            <person name="Ohtoshi R."/>
            <person name="Tomita M."/>
            <person name="Numata K."/>
            <person name="Arakawa K."/>
        </authorList>
    </citation>
    <scope>NUCLEOTIDE SEQUENCE [LARGE SCALE GENOMIC DNA]</scope>
</reference>
<evidence type="ECO:0000313" key="3">
    <source>
        <dbReference type="Proteomes" id="UP000299102"/>
    </source>
</evidence>